<protein>
    <recommendedName>
        <fullName evidence="3">Secreted protein</fullName>
    </recommendedName>
</protein>
<organism evidence="1 2">
    <name type="scientific">Lasius platythorax</name>
    <dbReference type="NCBI Taxonomy" id="488582"/>
    <lineage>
        <taxon>Eukaryota</taxon>
        <taxon>Metazoa</taxon>
        <taxon>Ecdysozoa</taxon>
        <taxon>Arthropoda</taxon>
        <taxon>Hexapoda</taxon>
        <taxon>Insecta</taxon>
        <taxon>Pterygota</taxon>
        <taxon>Neoptera</taxon>
        <taxon>Endopterygota</taxon>
        <taxon>Hymenoptera</taxon>
        <taxon>Apocrita</taxon>
        <taxon>Aculeata</taxon>
        <taxon>Formicoidea</taxon>
        <taxon>Formicidae</taxon>
        <taxon>Formicinae</taxon>
        <taxon>Lasius</taxon>
        <taxon>Lasius</taxon>
    </lineage>
</organism>
<dbReference type="EMBL" id="OZ034832">
    <property type="protein sequence ID" value="CAL1689211.1"/>
    <property type="molecule type" value="Genomic_DNA"/>
</dbReference>
<name>A0AAV2P8G2_9HYME</name>
<evidence type="ECO:0008006" key="3">
    <source>
        <dbReference type="Google" id="ProtNLM"/>
    </source>
</evidence>
<evidence type="ECO:0000313" key="2">
    <source>
        <dbReference type="Proteomes" id="UP001497644"/>
    </source>
</evidence>
<proteinExistence type="predicted"/>
<reference evidence="1" key="1">
    <citation type="submission" date="2024-04" db="EMBL/GenBank/DDBJ databases">
        <authorList>
            <consortium name="Molecular Ecology Group"/>
        </authorList>
    </citation>
    <scope>NUCLEOTIDE SEQUENCE</scope>
</reference>
<accession>A0AAV2P8G2</accession>
<keyword evidence="2" id="KW-1185">Reference proteome</keyword>
<dbReference type="Proteomes" id="UP001497644">
    <property type="component" value="Chromosome 9"/>
</dbReference>
<sequence>MCRMHSLMRSLRAMRMYCFITAIRKKLIGPIILILVSRSVSTRMVPRVHGTSRKHIRKQLITDKITQLIFSVVVSQSARGHAPIGFRNQRFSWML</sequence>
<dbReference type="AlphaFoldDB" id="A0AAV2P8G2"/>
<gene>
    <name evidence="1" type="ORF">LPLAT_LOCUS14181</name>
</gene>
<evidence type="ECO:0000313" key="1">
    <source>
        <dbReference type="EMBL" id="CAL1689211.1"/>
    </source>
</evidence>